<accession>A0ACC2MZX2</accession>
<evidence type="ECO:0000313" key="2">
    <source>
        <dbReference type="Proteomes" id="UP001239111"/>
    </source>
</evidence>
<gene>
    <name evidence="1" type="ORF">QAD02_006032</name>
</gene>
<dbReference type="EMBL" id="CM056744">
    <property type="protein sequence ID" value="KAJ8664370.1"/>
    <property type="molecule type" value="Genomic_DNA"/>
</dbReference>
<reference evidence="1" key="1">
    <citation type="submission" date="2023-04" db="EMBL/GenBank/DDBJ databases">
        <title>A chromosome-level genome assembly of the parasitoid wasp Eretmocerus hayati.</title>
        <authorList>
            <person name="Zhong Y."/>
            <person name="Liu S."/>
            <person name="Liu Y."/>
        </authorList>
    </citation>
    <scope>NUCLEOTIDE SEQUENCE</scope>
    <source>
        <strain evidence="1">ZJU_SS_LIU_2023</strain>
    </source>
</reference>
<sequence length="461" mass="52848">MFLSMLNIFFIILLQTLTLVIAVMSSKCTMIDNLNQDCLLEIFKNLTDSDKLKAELVCKKWRTVLRDVWKKCKRLDSNNGGKFKFNGSKGHVNLVMCKKILLRSLRNLTELHLTKVQNPQNWTIMDWEDKDHMCTHSGIDISSIDDCLLGCYHIETLRLCCCIVEFSTYILSKIIERNSNLRVLELADYCLSEDSLYHLEYESLESLFLLSGSIQDMNFQEMESECTKLKIYSLHKNEIEGSTKNILLMPPSLEQLDLSSDRNIGKFELNRMMKKMKTNSLQNLQILSVATNSNVNDGILSVIAQHCPTLLGLDISMCHNISNKGIRSLVSLPKLICLIADYCLGVTGEAFLNFNKKLRILSLRRYQLTLSQFFNILQNLENLEELTVAEKCISNAYVTSAVSITKQRTKNVPLKARFYGCNIQPEKIVNDCPRFTYEVQDFGNGNNFYEFFYGSRSIPPT</sequence>
<comment type="caution">
    <text evidence="1">The sequence shown here is derived from an EMBL/GenBank/DDBJ whole genome shotgun (WGS) entry which is preliminary data.</text>
</comment>
<evidence type="ECO:0000313" key="1">
    <source>
        <dbReference type="EMBL" id="KAJ8664370.1"/>
    </source>
</evidence>
<keyword evidence="2" id="KW-1185">Reference proteome</keyword>
<dbReference type="Proteomes" id="UP001239111">
    <property type="component" value="Chromosome 4"/>
</dbReference>
<name>A0ACC2MZX2_9HYME</name>
<proteinExistence type="predicted"/>
<organism evidence="1 2">
    <name type="scientific">Eretmocerus hayati</name>
    <dbReference type="NCBI Taxonomy" id="131215"/>
    <lineage>
        <taxon>Eukaryota</taxon>
        <taxon>Metazoa</taxon>
        <taxon>Ecdysozoa</taxon>
        <taxon>Arthropoda</taxon>
        <taxon>Hexapoda</taxon>
        <taxon>Insecta</taxon>
        <taxon>Pterygota</taxon>
        <taxon>Neoptera</taxon>
        <taxon>Endopterygota</taxon>
        <taxon>Hymenoptera</taxon>
        <taxon>Apocrita</taxon>
        <taxon>Proctotrupomorpha</taxon>
        <taxon>Chalcidoidea</taxon>
        <taxon>Aphelinidae</taxon>
        <taxon>Aphelininae</taxon>
        <taxon>Eretmocerus</taxon>
    </lineage>
</organism>
<protein>
    <submittedName>
        <fullName evidence="1">Uncharacterized protein</fullName>
    </submittedName>
</protein>